<dbReference type="PIRSF" id="PIRSF035875">
    <property type="entry name" value="RNase_BN"/>
    <property type="match status" value="1"/>
</dbReference>
<evidence type="ECO:0000256" key="4">
    <source>
        <dbReference type="ARBA" id="ARBA00022989"/>
    </source>
</evidence>
<dbReference type="PANTHER" id="PTHR30213:SF1">
    <property type="entry name" value="INNER MEMBRANE PROTEIN YHJD"/>
    <property type="match status" value="1"/>
</dbReference>
<gene>
    <name evidence="7" type="ORF">ADIARSV_0364</name>
</gene>
<feature type="transmembrane region" description="Helical" evidence="6">
    <location>
        <begin position="44"/>
        <end position="71"/>
    </location>
</feature>
<dbReference type="InterPro" id="IPR017039">
    <property type="entry name" value="Virul_fac_BrkB"/>
</dbReference>
<evidence type="ECO:0000313" key="7">
    <source>
        <dbReference type="EMBL" id="EOR96461.1"/>
    </source>
</evidence>
<proteinExistence type="predicted"/>
<dbReference type="STRING" id="1150600.ADIARSV_0364"/>
<dbReference type="eggNOG" id="COG1295">
    <property type="taxonomic scope" value="Bacteria"/>
</dbReference>
<evidence type="ECO:0000256" key="6">
    <source>
        <dbReference type="SAM" id="Phobius"/>
    </source>
</evidence>
<reference evidence="7 8" key="1">
    <citation type="journal article" date="2013" name="Genome Announc.">
        <title>Draft Genome Sequence of Arcticibacter svalbardensis Strain MN12-7T, a Member of the Family Sphingobacteriaceae Isolated from an Arctic Soil Sample.</title>
        <authorList>
            <person name="Shivaji S."/>
            <person name="Ara S."/>
            <person name="Prasad S."/>
            <person name="Manasa B.P."/>
            <person name="Begum Z."/>
            <person name="Singh A."/>
            <person name="Kumar Pinnaka A."/>
        </authorList>
    </citation>
    <scope>NUCLEOTIDE SEQUENCE [LARGE SCALE GENOMIC DNA]</scope>
    <source>
        <strain evidence="7 8">MN12-7</strain>
    </source>
</reference>
<protein>
    <submittedName>
        <fullName evidence="7">Inner membrane protein YihY, formerly thought to be RNase BN</fullName>
    </submittedName>
</protein>
<evidence type="ECO:0000256" key="3">
    <source>
        <dbReference type="ARBA" id="ARBA00022692"/>
    </source>
</evidence>
<dbReference type="GO" id="GO:0005886">
    <property type="term" value="C:plasma membrane"/>
    <property type="evidence" value="ECO:0007669"/>
    <property type="project" value="UniProtKB-SubCell"/>
</dbReference>
<dbReference type="EMBL" id="AQPN01000012">
    <property type="protein sequence ID" value="EOR96461.1"/>
    <property type="molecule type" value="Genomic_DNA"/>
</dbReference>
<evidence type="ECO:0000256" key="2">
    <source>
        <dbReference type="ARBA" id="ARBA00022475"/>
    </source>
</evidence>
<dbReference type="PANTHER" id="PTHR30213">
    <property type="entry name" value="INNER MEMBRANE PROTEIN YHJD"/>
    <property type="match status" value="1"/>
</dbReference>
<organism evidence="7 8">
    <name type="scientific">Arcticibacter svalbardensis MN12-7</name>
    <dbReference type="NCBI Taxonomy" id="1150600"/>
    <lineage>
        <taxon>Bacteria</taxon>
        <taxon>Pseudomonadati</taxon>
        <taxon>Bacteroidota</taxon>
        <taxon>Sphingobacteriia</taxon>
        <taxon>Sphingobacteriales</taxon>
        <taxon>Sphingobacteriaceae</taxon>
        <taxon>Arcticibacter</taxon>
    </lineage>
</organism>
<keyword evidence="3 6" id="KW-0812">Transmembrane</keyword>
<keyword evidence="5 6" id="KW-0472">Membrane</keyword>
<feature type="transmembrane region" description="Helical" evidence="6">
    <location>
        <begin position="200"/>
        <end position="220"/>
    </location>
</feature>
<feature type="transmembrane region" description="Helical" evidence="6">
    <location>
        <begin position="109"/>
        <end position="130"/>
    </location>
</feature>
<keyword evidence="4 6" id="KW-1133">Transmembrane helix</keyword>
<dbReference type="OrthoDB" id="9797028at2"/>
<comment type="caution">
    <text evidence="7">The sequence shown here is derived from an EMBL/GenBank/DDBJ whole genome shotgun (WGS) entry which is preliminary data.</text>
</comment>
<sequence>MNSKFSIRLHSESAKKGATGAVLLFLRLLKQSFKTFSANDPLRMAAATAFFTMFALPPILIIIIQALGLVFERNLSRGVFSRLSSTIGRTSAHQVIDTLHAIREMASNWYASIIGFVILVFVATNLFKIIKDSINQIWKIRMIAKQNFWKTMRGRWQALIIIMLTGTLFCIAILAEGMQTYLSDELVSLLPGLADYLNSIFNYGFSIVFVTAWFVILFRYLPDGRPLWTVAIAGAFFTSICFNIGKIILRLLLLQSNLNNFYGASASIVLLLLFVFYSSLILYFGAAFTKAWADYRETPIKPKTGAIRYRWSEIHEE</sequence>
<dbReference type="AlphaFoldDB" id="R9GXG6"/>
<accession>R9GXG6</accession>
<evidence type="ECO:0000256" key="5">
    <source>
        <dbReference type="ARBA" id="ARBA00023136"/>
    </source>
</evidence>
<dbReference type="Proteomes" id="UP000014174">
    <property type="component" value="Unassembled WGS sequence"/>
</dbReference>
<keyword evidence="2" id="KW-1003">Cell membrane</keyword>
<evidence type="ECO:0000256" key="1">
    <source>
        <dbReference type="ARBA" id="ARBA00004651"/>
    </source>
</evidence>
<dbReference type="Pfam" id="PF03631">
    <property type="entry name" value="Virul_fac_BrkB"/>
    <property type="match status" value="1"/>
</dbReference>
<comment type="subcellular location">
    <subcellularLocation>
        <location evidence="1">Cell membrane</location>
        <topology evidence="1">Multi-pass membrane protein</topology>
    </subcellularLocation>
</comment>
<dbReference type="RefSeq" id="WP_016193614.1">
    <property type="nucleotide sequence ID" value="NZ_AQPN01000012.1"/>
</dbReference>
<feature type="transmembrane region" description="Helical" evidence="6">
    <location>
        <begin position="227"/>
        <end position="249"/>
    </location>
</feature>
<evidence type="ECO:0000313" key="8">
    <source>
        <dbReference type="Proteomes" id="UP000014174"/>
    </source>
</evidence>
<name>R9GXG6_9SPHI</name>
<keyword evidence="8" id="KW-1185">Reference proteome</keyword>
<feature type="transmembrane region" description="Helical" evidence="6">
    <location>
        <begin position="158"/>
        <end position="180"/>
    </location>
</feature>
<feature type="transmembrane region" description="Helical" evidence="6">
    <location>
        <begin position="261"/>
        <end position="286"/>
    </location>
</feature>